<dbReference type="RefSeq" id="WP_249289929.1">
    <property type="nucleotide sequence ID" value="NZ_JACRSQ010000023.1"/>
</dbReference>
<keyword evidence="3" id="KW-1185">Reference proteome</keyword>
<name>A0A926DSL2_9FIRM</name>
<feature type="compositionally biased region" description="Basic and acidic residues" evidence="1">
    <location>
        <begin position="36"/>
        <end position="46"/>
    </location>
</feature>
<accession>A0A926DSL2</accession>
<reference evidence="2" key="1">
    <citation type="submission" date="2020-08" db="EMBL/GenBank/DDBJ databases">
        <title>Genome public.</title>
        <authorList>
            <person name="Liu C."/>
            <person name="Sun Q."/>
        </authorList>
    </citation>
    <scope>NUCLEOTIDE SEQUENCE</scope>
    <source>
        <strain evidence="2">NSJ-32</strain>
    </source>
</reference>
<gene>
    <name evidence="2" type="ORF">H8730_13255</name>
</gene>
<dbReference type="EMBL" id="JACRSQ010000023">
    <property type="protein sequence ID" value="MBC8544508.1"/>
    <property type="molecule type" value="Genomic_DNA"/>
</dbReference>
<evidence type="ECO:0000313" key="3">
    <source>
        <dbReference type="Proteomes" id="UP000657006"/>
    </source>
</evidence>
<evidence type="ECO:0000256" key="1">
    <source>
        <dbReference type="SAM" id="MobiDB-lite"/>
    </source>
</evidence>
<organism evidence="2 3">
    <name type="scientific">Bianquea renquensis</name>
    <dbReference type="NCBI Taxonomy" id="2763661"/>
    <lineage>
        <taxon>Bacteria</taxon>
        <taxon>Bacillati</taxon>
        <taxon>Bacillota</taxon>
        <taxon>Clostridia</taxon>
        <taxon>Eubacteriales</taxon>
        <taxon>Bianqueaceae</taxon>
        <taxon>Bianquea</taxon>
    </lineage>
</organism>
<comment type="caution">
    <text evidence="2">The sequence shown here is derived from an EMBL/GenBank/DDBJ whole genome shotgun (WGS) entry which is preliminary data.</text>
</comment>
<dbReference type="Proteomes" id="UP000657006">
    <property type="component" value="Unassembled WGS sequence"/>
</dbReference>
<proteinExistence type="predicted"/>
<feature type="region of interest" description="Disordered" evidence="1">
    <location>
        <begin position="1"/>
        <end position="83"/>
    </location>
</feature>
<protein>
    <submittedName>
        <fullName evidence="2">Uncharacterized protein</fullName>
    </submittedName>
</protein>
<dbReference type="AlphaFoldDB" id="A0A926DSL2"/>
<feature type="compositionally biased region" description="Basic and acidic residues" evidence="1">
    <location>
        <begin position="64"/>
        <end position="80"/>
    </location>
</feature>
<evidence type="ECO:0000313" key="2">
    <source>
        <dbReference type="EMBL" id="MBC8544508.1"/>
    </source>
</evidence>
<sequence>MHAGRKNKREARRAKKGTEGKEMGTGGWEMPAGRKGAREAGVQKREQKAKKWGQEGGKCPPAGREQERPACKKGERGQRGREKRVRFPFCAISIVALRLKIMV</sequence>
<feature type="compositionally biased region" description="Basic residues" evidence="1">
    <location>
        <begin position="1"/>
        <end position="15"/>
    </location>
</feature>